<dbReference type="OrthoDB" id="2321371at2759"/>
<organism evidence="2 3">
    <name type="scientific">Funneliformis geosporum</name>
    <dbReference type="NCBI Taxonomy" id="1117311"/>
    <lineage>
        <taxon>Eukaryota</taxon>
        <taxon>Fungi</taxon>
        <taxon>Fungi incertae sedis</taxon>
        <taxon>Mucoromycota</taxon>
        <taxon>Glomeromycotina</taxon>
        <taxon>Glomeromycetes</taxon>
        <taxon>Glomerales</taxon>
        <taxon>Glomeraceae</taxon>
        <taxon>Funneliformis</taxon>
    </lineage>
</organism>
<name>A0A9W4SXM3_9GLOM</name>
<dbReference type="Gene3D" id="1.10.10.60">
    <property type="entry name" value="Homeodomain-like"/>
    <property type="match status" value="1"/>
</dbReference>
<comment type="caution">
    <text evidence="2">The sequence shown here is derived from an EMBL/GenBank/DDBJ whole genome shotgun (WGS) entry which is preliminary data.</text>
</comment>
<feature type="domain" description="Myb/SANT-like DNA-binding" evidence="1">
    <location>
        <begin position="270"/>
        <end position="343"/>
    </location>
</feature>
<sequence>MTPRPIVYLSIEKDYSSTKSNKSISMLLVDKERKMRGKRSTSIKTRASRETLQEYIYSKCKKSIKASSLEQYLQHIQAYNIALGFGWDVRVFDPIIKKAIDELRNYEQMTLLKTGNNFPVYSSQFQQPTLIDSAISQQLDLESNSLDSNFNSTPDFTLFTIEDITMNDEILNERRSPFYHHGGTNFNTQTFSSYQTLSENLTNHQEINYFDNYAYEYTLDTYANNFFVEKVDGLSGEENVQASNMEESSNIMKSFEINTIKKPFNVKSRFKWTKKSTKLLLSFLKEHKEELKELVEKRGGSGNNKKELWECASIRVSDNQNQYIPEPEQCEYKWKNIKQACKRNPDYQYKFEVEEILN</sequence>
<dbReference type="AlphaFoldDB" id="A0A9W4SXM3"/>
<reference evidence="2" key="1">
    <citation type="submission" date="2022-08" db="EMBL/GenBank/DDBJ databases">
        <authorList>
            <person name="Kallberg Y."/>
            <person name="Tangrot J."/>
            <person name="Rosling A."/>
        </authorList>
    </citation>
    <scope>NUCLEOTIDE SEQUENCE</scope>
    <source>
        <strain evidence="2">Wild A</strain>
    </source>
</reference>
<dbReference type="Pfam" id="PF13837">
    <property type="entry name" value="Myb_DNA-bind_4"/>
    <property type="match status" value="1"/>
</dbReference>
<dbReference type="InterPro" id="IPR044822">
    <property type="entry name" value="Myb_DNA-bind_4"/>
</dbReference>
<evidence type="ECO:0000313" key="2">
    <source>
        <dbReference type="EMBL" id="CAI2187253.1"/>
    </source>
</evidence>
<keyword evidence="3" id="KW-1185">Reference proteome</keyword>
<protein>
    <submittedName>
        <fullName evidence="2">5253_t:CDS:1</fullName>
    </submittedName>
</protein>
<gene>
    <name evidence="2" type="ORF">FWILDA_LOCUS12985</name>
</gene>
<dbReference type="Proteomes" id="UP001153678">
    <property type="component" value="Unassembled WGS sequence"/>
</dbReference>
<accession>A0A9W4SXM3</accession>
<evidence type="ECO:0000313" key="3">
    <source>
        <dbReference type="Proteomes" id="UP001153678"/>
    </source>
</evidence>
<proteinExistence type="predicted"/>
<evidence type="ECO:0000259" key="1">
    <source>
        <dbReference type="Pfam" id="PF13837"/>
    </source>
</evidence>
<dbReference type="EMBL" id="CAMKVN010004528">
    <property type="protein sequence ID" value="CAI2187253.1"/>
    <property type="molecule type" value="Genomic_DNA"/>
</dbReference>